<keyword evidence="13" id="KW-0175">Coiled coil</keyword>
<evidence type="ECO:0000256" key="4">
    <source>
        <dbReference type="ARBA" id="ARBA00022475"/>
    </source>
</evidence>
<dbReference type="PROSITE" id="PS50885">
    <property type="entry name" value="HAMP"/>
    <property type="match status" value="1"/>
</dbReference>
<comment type="subcellular location">
    <subcellularLocation>
        <location evidence="2">Cell membrane</location>
        <topology evidence="2">Multi-pass membrane protein</topology>
    </subcellularLocation>
</comment>
<keyword evidence="14" id="KW-1133">Transmembrane helix</keyword>
<evidence type="ECO:0000256" key="5">
    <source>
        <dbReference type="ARBA" id="ARBA00022553"/>
    </source>
</evidence>
<accession>A0ABX1X5T2</accession>
<evidence type="ECO:0000259" key="16">
    <source>
        <dbReference type="PROSITE" id="PS50110"/>
    </source>
</evidence>
<evidence type="ECO:0000259" key="15">
    <source>
        <dbReference type="PROSITE" id="PS50109"/>
    </source>
</evidence>
<evidence type="ECO:0000256" key="8">
    <source>
        <dbReference type="ARBA" id="ARBA00022777"/>
    </source>
</evidence>
<dbReference type="EC" id="2.7.13.3" evidence="3"/>
<dbReference type="Pfam" id="PF00512">
    <property type="entry name" value="HisKA"/>
    <property type="match status" value="1"/>
</dbReference>
<dbReference type="EMBL" id="WHNY01000019">
    <property type="protein sequence ID" value="NOU63647.1"/>
    <property type="molecule type" value="Genomic_DNA"/>
</dbReference>
<evidence type="ECO:0000313" key="19">
    <source>
        <dbReference type="EMBL" id="NOU63647.1"/>
    </source>
</evidence>
<dbReference type="Gene3D" id="6.10.340.10">
    <property type="match status" value="1"/>
</dbReference>
<feature type="domain" description="HAMP" evidence="18">
    <location>
        <begin position="214"/>
        <end position="266"/>
    </location>
</feature>
<feature type="modified residue" description="4-aspartylphosphate" evidence="12">
    <location>
        <position position="726"/>
    </location>
</feature>
<evidence type="ECO:0000256" key="6">
    <source>
        <dbReference type="ARBA" id="ARBA00022679"/>
    </source>
</evidence>
<evidence type="ECO:0000313" key="20">
    <source>
        <dbReference type="Proteomes" id="UP000653578"/>
    </source>
</evidence>
<name>A0ABX1X5T2_9BACL</name>
<keyword evidence="7" id="KW-0547">Nucleotide-binding</keyword>
<dbReference type="CDD" id="cd00075">
    <property type="entry name" value="HATPase"/>
    <property type="match status" value="1"/>
</dbReference>
<dbReference type="Gene3D" id="3.30.450.20">
    <property type="entry name" value="PAS domain"/>
    <property type="match status" value="1"/>
</dbReference>
<evidence type="ECO:0000256" key="14">
    <source>
        <dbReference type="SAM" id="Phobius"/>
    </source>
</evidence>
<dbReference type="InterPro" id="IPR011006">
    <property type="entry name" value="CheY-like_superfamily"/>
</dbReference>
<dbReference type="InterPro" id="IPR003660">
    <property type="entry name" value="HAMP_dom"/>
</dbReference>
<dbReference type="Proteomes" id="UP000653578">
    <property type="component" value="Unassembled WGS sequence"/>
</dbReference>
<evidence type="ECO:0000256" key="13">
    <source>
        <dbReference type="SAM" id="Coils"/>
    </source>
</evidence>
<evidence type="ECO:0000256" key="2">
    <source>
        <dbReference type="ARBA" id="ARBA00004651"/>
    </source>
</evidence>
<evidence type="ECO:0000256" key="7">
    <source>
        <dbReference type="ARBA" id="ARBA00022741"/>
    </source>
</evidence>
<dbReference type="PANTHER" id="PTHR43547:SF2">
    <property type="entry name" value="HYBRID SIGNAL TRANSDUCTION HISTIDINE KINASE C"/>
    <property type="match status" value="1"/>
</dbReference>
<dbReference type="Pfam" id="PF00072">
    <property type="entry name" value="Response_reg"/>
    <property type="match status" value="1"/>
</dbReference>
<dbReference type="InterPro" id="IPR000014">
    <property type="entry name" value="PAS"/>
</dbReference>
<gene>
    <name evidence="19" type="ORF">GC096_06360</name>
</gene>
<dbReference type="PANTHER" id="PTHR43547">
    <property type="entry name" value="TWO-COMPONENT HISTIDINE KINASE"/>
    <property type="match status" value="1"/>
</dbReference>
<dbReference type="SMART" id="SM00448">
    <property type="entry name" value="REC"/>
    <property type="match status" value="1"/>
</dbReference>
<dbReference type="SUPFAM" id="SSF52172">
    <property type="entry name" value="CheY-like"/>
    <property type="match status" value="1"/>
</dbReference>
<dbReference type="Pfam" id="PF00672">
    <property type="entry name" value="HAMP"/>
    <property type="match status" value="1"/>
</dbReference>
<dbReference type="CDD" id="cd06225">
    <property type="entry name" value="HAMP"/>
    <property type="match status" value="1"/>
</dbReference>
<evidence type="ECO:0000256" key="3">
    <source>
        <dbReference type="ARBA" id="ARBA00012438"/>
    </source>
</evidence>
<dbReference type="Pfam" id="PF02518">
    <property type="entry name" value="HATPase_c"/>
    <property type="match status" value="1"/>
</dbReference>
<dbReference type="SMART" id="SM00304">
    <property type="entry name" value="HAMP"/>
    <property type="match status" value="1"/>
</dbReference>
<comment type="catalytic activity">
    <reaction evidence="1">
        <text>ATP + protein L-histidine = ADP + protein N-phospho-L-histidine.</text>
        <dbReference type="EC" id="2.7.13.3"/>
    </reaction>
</comment>
<keyword evidence="10" id="KW-0902">Two-component regulatory system</keyword>
<dbReference type="InterPro" id="IPR005467">
    <property type="entry name" value="His_kinase_dom"/>
</dbReference>
<dbReference type="SUPFAM" id="SSF47384">
    <property type="entry name" value="Homodimeric domain of signal transducing histidine kinase"/>
    <property type="match status" value="1"/>
</dbReference>
<dbReference type="SUPFAM" id="SSF55874">
    <property type="entry name" value="ATPase domain of HSP90 chaperone/DNA topoisomerase II/histidine kinase"/>
    <property type="match status" value="1"/>
</dbReference>
<reference evidence="19 20" key="1">
    <citation type="submission" date="2019-10" db="EMBL/GenBank/DDBJ databases">
        <title>Description of Paenibacillus humi sp. nov.</title>
        <authorList>
            <person name="Carlier A."/>
            <person name="Qi S."/>
        </authorList>
    </citation>
    <scope>NUCLEOTIDE SEQUENCE [LARGE SCALE GENOMIC DNA]</scope>
    <source>
        <strain evidence="19 20">LMG 31461</strain>
    </source>
</reference>
<organism evidence="19 20">
    <name type="scientific">Paenibacillus plantarum</name>
    <dbReference type="NCBI Taxonomy" id="2654975"/>
    <lineage>
        <taxon>Bacteria</taxon>
        <taxon>Bacillati</taxon>
        <taxon>Bacillota</taxon>
        <taxon>Bacilli</taxon>
        <taxon>Bacillales</taxon>
        <taxon>Paenibacillaceae</taxon>
        <taxon>Paenibacillus</taxon>
    </lineage>
</organism>
<protein>
    <recommendedName>
        <fullName evidence="3">histidine kinase</fullName>
        <ecNumber evidence="3">2.7.13.3</ecNumber>
    </recommendedName>
</protein>
<dbReference type="InterPro" id="IPR035965">
    <property type="entry name" value="PAS-like_dom_sf"/>
</dbReference>
<evidence type="ECO:0000256" key="9">
    <source>
        <dbReference type="ARBA" id="ARBA00022840"/>
    </source>
</evidence>
<evidence type="ECO:0000256" key="11">
    <source>
        <dbReference type="ARBA" id="ARBA00023136"/>
    </source>
</evidence>
<dbReference type="SUPFAM" id="SSF55785">
    <property type="entry name" value="PYP-like sensor domain (PAS domain)"/>
    <property type="match status" value="1"/>
</dbReference>
<dbReference type="InterPro" id="IPR004358">
    <property type="entry name" value="Sig_transdc_His_kin-like_C"/>
</dbReference>
<keyword evidence="6" id="KW-0808">Transferase</keyword>
<dbReference type="InterPro" id="IPR036097">
    <property type="entry name" value="HisK_dim/P_sf"/>
</dbReference>
<dbReference type="PROSITE" id="PS50110">
    <property type="entry name" value="RESPONSE_REGULATORY"/>
    <property type="match status" value="1"/>
</dbReference>
<dbReference type="PROSITE" id="PS50109">
    <property type="entry name" value="HIS_KIN"/>
    <property type="match status" value="1"/>
</dbReference>
<dbReference type="SUPFAM" id="SSF158472">
    <property type="entry name" value="HAMP domain-like"/>
    <property type="match status" value="1"/>
</dbReference>
<sequence length="796" mass="89781">MPNLVKSSLSRRFVRMILFFALLVMVGAIGVSFTGKQVQQSYQERITLLKAKEKATASIYLHYNQIFLHARAFYAFRQEFEYEAVMKEKPELEQAIETFVQLPLTDQEKELLTTLKSFEKNYFENVFPKYVKLAHDVDPMALVKTGSATSSGSVGTSIYDLLGKINDISTQTSDQSEMEAQNLFKTLANLNYVFFAYVFGILVFITFMTSHTAKNIGRPLRKLADNAEKVTLGQSVELAMDKRNDEIGLLNHSFHTMLQKIQVKEEELLSQNEELIAQQEELQMQQEELQDMLRKMEENEEQLMNERALTRDIMDTFQEGVQFVNVEGIIVKANSTMNELFGIPEGQSMSDIQLAQFIASASHSIADNTDLKSFMIAQISEEAIEERSYMYEITSPTRRVIQAYAEPLYRESGRIGTVFVHRDMTKQAEVDQLKSEFVSTVSHELRTPLSSVLGFAERLLTKEMSPEKQQKYLKTIHQETVRLTALINDFLDVQRMESGKSTHQKNPVDLYDVLNGVFTLQQGSSTKHDFNIHMPSMPYVISGDQDNLTQLFMNLVSNAVKYSPEGGRITAKLYHNGTHAVVDITDDGLGIPEEAIPKLFTKFYRIDNSDRRAIGGTGLGLAIVKGIVEAHGGEITVISKLGEGSTFRVSLPLISRPELIIEADRLSAAANEFTGKTVVLIEDDLSLTELLTEELTEKGFRVINYTTGEQALKDMPVKRPDAVIVDIMLNNSIDGWEIINLIKEDPTLHDLPIFISSALEEIEKGKEIGANMYFVKPYPPSQLSGMLLEILGLKRV</sequence>
<dbReference type="Gene3D" id="1.10.287.130">
    <property type="match status" value="1"/>
</dbReference>
<dbReference type="InterPro" id="IPR003661">
    <property type="entry name" value="HisK_dim/P_dom"/>
</dbReference>
<dbReference type="SMART" id="SM00387">
    <property type="entry name" value="HATPase_c"/>
    <property type="match status" value="1"/>
</dbReference>
<dbReference type="InterPro" id="IPR036890">
    <property type="entry name" value="HATPase_C_sf"/>
</dbReference>
<feature type="coiled-coil region" evidence="13">
    <location>
        <begin position="258"/>
        <end position="313"/>
    </location>
</feature>
<feature type="domain" description="PAS" evidence="17">
    <location>
        <begin position="306"/>
        <end position="358"/>
    </location>
</feature>
<dbReference type="Gene3D" id="3.40.50.2300">
    <property type="match status" value="1"/>
</dbReference>
<dbReference type="PROSITE" id="PS50112">
    <property type="entry name" value="PAS"/>
    <property type="match status" value="1"/>
</dbReference>
<evidence type="ECO:0000259" key="17">
    <source>
        <dbReference type="PROSITE" id="PS50112"/>
    </source>
</evidence>
<dbReference type="InterPro" id="IPR001789">
    <property type="entry name" value="Sig_transdc_resp-reg_receiver"/>
</dbReference>
<feature type="domain" description="Response regulatory" evidence="16">
    <location>
        <begin position="677"/>
        <end position="791"/>
    </location>
</feature>
<comment type="caution">
    <text evidence="19">The sequence shown here is derived from an EMBL/GenBank/DDBJ whole genome shotgun (WGS) entry which is preliminary data.</text>
</comment>
<dbReference type="RefSeq" id="WP_171629419.1">
    <property type="nucleotide sequence ID" value="NZ_WHNY01000019.1"/>
</dbReference>
<dbReference type="InterPro" id="IPR013767">
    <property type="entry name" value="PAS_fold"/>
</dbReference>
<feature type="domain" description="Histidine kinase" evidence="15">
    <location>
        <begin position="440"/>
        <end position="655"/>
    </location>
</feature>
<keyword evidence="20" id="KW-1185">Reference proteome</keyword>
<keyword evidence="8" id="KW-0418">Kinase</keyword>
<dbReference type="Gene3D" id="3.30.565.10">
    <property type="entry name" value="Histidine kinase-like ATPase, C-terminal domain"/>
    <property type="match status" value="1"/>
</dbReference>
<keyword evidence="14" id="KW-0812">Transmembrane</keyword>
<evidence type="ECO:0000256" key="12">
    <source>
        <dbReference type="PROSITE-ProRule" id="PRU00169"/>
    </source>
</evidence>
<dbReference type="InterPro" id="IPR003594">
    <property type="entry name" value="HATPase_dom"/>
</dbReference>
<proteinExistence type="predicted"/>
<evidence type="ECO:0000256" key="1">
    <source>
        <dbReference type="ARBA" id="ARBA00000085"/>
    </source>
</evidence>
<feature type="transmembrane region" description="Helical" evidence="14">
    <location>
        <begin position="192"/>
        <end position="213"/>
    </location>
</feature>
<evidence type="ECO:0000259" key="18">
    <source>
        <dbReference type="PROSITE" id="PS50885"/>
    </source>
</evidence>
<dbReference type="PRINTS" id="PR00344">
    <property type="entry name" value="BCTRLSENSOR"/>
</dbReference>
<keyword evidence="5 12" id="KW-0597">Phosphoprotein</keyword>
<dbReference type="CDD" id="cd00082">
    <property type="entry name" value="HisKA"/>
    <property type="match status" value="1"/>
</dbReference>
<dbReference type="Pfam" id="PF00989">
    <property type="entry name" value="PAS"/>
    <property type="match status" value="1"/>
</dbReference>
<keyword evidence="11 14" id="KW-0472">Membrane</keyword>
<dbReference type="SMART" id="SM00388">
    <property type="entry name" value="HisKA"/>
    <property type="match status" value="1"/>
</dbReference>
<keyword evidence="4" id="KW-1003">Cell membrane</keyword>
<evidence type="ECO:0000256" key="10">
    <source>
        <dbReference type="ARBA" id="ARBA00023012"/>
    </source>
</evidence>
<keyword evidence="9" id="KW-0067">ATP-binding</keyword>